<dbReference type="EMBL" id="JBEAFC010000006">
    <property type="protein sequence ID" value="KAL1554570.1"/>
    <property type="molecule type" value="Genomic_DNA"/>
</dbReference>
<organism evidence="1 2">
    <name type="scientific">Salvia divinorum</name>
    <name type="common">Maria pastora</name>
    <name type="synonym">Diviner's sage</name>
    <dbReference type="NCBI Taxonomy" id="28513"/>
    <lineage>
        <taxon>Eukaryota</taxon>
        <taxon>Viridiplantae</taxon>
        <taxon>Streptophyta</taxon>
        <taxon>Embryophyta</taxon>
        <taxon>Tracheophyta</taxon>
        <taxon>Spermatophyta</taxon>
        <taxon>Magnoliopsida</taxon>
        <taxon>eudicotyledons</taxon>
        <taxon>Gunneridae</taxon>
        <taxon>Pentapetalae</taxon>
        <taxon>asterids</taxon>
        <taxon>lamiids</taxon>
        <taxon>Lamiales</taxon>
        <taxon>Lamiaceae</taxon>
        <taxon>Nepetoideae</taxon>
        <taxon>Mentheae</taxon>
        <taxon>Salviinae</taxon>
        <taxon>Salvia</taxon>
        <taxon>Salvia subgen. Calosphace</taxon>
    </lineage>
</organism>
<keyword evidence="2" id="KW-1185">Reference proteome</keyword>
<protein>
    <submittedName>
        <fullName evidence="1">Uncharacterized protein</fullName>
    </submittedName>
</protein>
<gene>
    <name evidence="1" type="ORF">AAHA92_15115</name>
</gene>
<dbReference type="AlphaFoldDB" id="A0ABD1HF32"/>
<dbReference type="Proteomes" id="UP001567538">
    <property type="component" value="Unassembled WGS sequence"/>
</dbReference>
<comment type="caution">
    <text evidence="1">The sequence shown here is derived from an EMBL/GenBank/DDBJ whole genome shotgun (WGS) entry which is preliminary data.</text>
</comment>
<sequence>MRQKQIPNSSSQLGHTTYQSHHYFALGPHSVTQRPLDRRQPLQVSPGSSSAAIVRSGISEVAAIPFVHRVGWACQREASAAPSAASVGLHRLVAVADAEVRPAVVGVRCFSLKTCALNW</sequence>
<proteinExistence type="predicted"/>
<evidence type="ECO:0000313" key="1">
    <source>
        <dbReference type="EMBL" id="KAL1554570.1"/>
    </source>
</evidence>
<name>A0ABD1HF32_SALDI</name>
<accession>A0ABD1HF32</accession>
<evidence type="ECO:0000313" key="2">
    <source>
        <dbReference type="Proteomes" id="UP001567538"/>
    </source>
</evidence>
<reference evidence="1 2" key="1">
    <citation type="submission" date="2024-06" db="EMBL/GenBank/DDBJ databases">
        <title>A chromosome level genome sequence of Diviner's sage (Salvia divinorum).</title>
        <authorList>
            <person name="Ford S.A."/>
            <person name="Ro D.-K."/>
            <person name="Ness R.W."/>
            <person name="Phillips M.A."/>
        </authorList>
    </citation>
    <scope>NUCLEOTIDE SEQUENCE [LARGE SCALE GENOMIC DNA]</scope>
    <source>
        <strain evidence="1">SAF-2024a</strain>
        <tissue evidence="1">Leaf</tissue>
    </source>
</reference>